<dbReference type="HOGENOM" id="CLU_3275253_0_0_9"/>
<proteinExistence type="predicted"/>
<sequence>MRIVKRIILRLSILIDANNTNKYNNNVLFVDEMQLIIKIKK</sequence>
<evidence type="ECO:0000313" key="2">
    <source>
        <dbReference type="Proteomes" id="UP000004754"/>
    </source>
</evidence>
<comment type="caution">
    <text evidence="1">The sequence shown here is derived from an EMBL/GenBank/DDBJ whole genome shotgun (WGS) entry which is preliminary data.</text>
</comment>
<gene>
    <name evidence="1" type="ORF">HMP0721_0708</name>
</gene>
<dbReference type="AlphaFoldDB" id="E6MFC5"/>
<dbReference type="Proteomes" id="UP000004754">
    <property type="component" value="Unassembled WGS sequence"/>
</dbReference>
<reference evidence="1 2" key="1">
    <citation type="submission" date="2010-12" db="EMBL/GenBank/DDBJ databases">
        <authorList>
            <person name="Muzny D."/>
            <person name="Qin X."/>
            <person name="Deng J."/>
            <person name="Jiang H."/>
            <person name="Liu Y."/>
            <person name="Qu J."/>
            <person name="Song X.-Z."/>
            <person name="Zhang L."/>
            <person name="Thornton R."/>
            <person name="Coyle M."/>
            <person name="Francisco L."/>
            <person name="Jackson L."/>
            <person name="Javaid M."/>
            <person name="Korchina V."/>
            <person name="Kovar C."/>
            <person name="Mata R."/>
            <person name="Mathew T."/>
            <person name="Ngo R."/>
            <person name="Nguyen L."/>
            <person name="Nguyen N."/>
            <person name="Okwuonu G."/>
            <person name="Ongeri F."/>
            <person name="Pham C."/>
            <person name="Simmons D."/>
            <person name="Wilczek-Boney K."/>
            <person name="Hale W."/>
            <person name="Jakkamsetti A."/>
            <person name="Pham P."/>
            <person name="Ruth R."/>
            <person name="San Lucas F."/>
            <person name="Warren J."/>
            <person name="Zhang J."/>
            <person name="Zhao Z."/>
            <person name="Zhou C."/>
            <person name="Zhu D."/>
            <person name="Lee S."/>
            <person name="Bess C."/>
            <person name="Blankenburg K."/>
            <person name="Forbes L."/>
            <person name="Fu Q."/>
            <person name="Gubbala S."/>
            <person name="Hirani K."/>
            <person name="Jayaseelan J.C."/>
            <person name="Lara F."/>
            <person name="Munidasa M."/>
            <person name="Palculict T."/>
            <person name="Patil S."/>
            <person name="Pu L.-L."/>
            <person name="Saada N."/>
            <person name="Tang L."/>
            <person name="Weissenberger G."/>
            <person name="Zhu Y."/>
            <person name="Hemphill L."/>
            <person name="Shang Y."/>
            <person name="Youmans B."/>
            <person name="Ayvaz T."/>
            <person name="Ross M."/>
            <person name="Santibanez J."/>
            <person name="Aqrawi P."/>
            <person name="Gross S."/>
            <person name="Joshi V."/>
            <person name="Fowler G."/>
            <person name="Nazareth L."/>
            <person name="Reid J."/>
            <person name="Worley K."/>
            <person name="Petrosino J."/>
            <person name="Highlander S."/>
            <person name="Gibbs R."/>
        </authorList>
    </citation>
    <scope>NUCLEOTIDE SEQUENCE [LARGE SCALE GENOMIC DNA]</scope>
    <source>
        <strain evidence="1 2">ATCC 23263</strain>
    </source>
</reference>
<evidence type="ECO:0000313" key="1">
    <source>
        <dbReference type="EMBL" id="EFV02285.1"/>
    </source>
</evidence>
<keyword evidence="2" id="KW-1185">Reference proteome</keyword>
<dbReference type="EMBL" id="AEQN01000011">
    <property type="protein sequence ID" value="EFV02285.1"/>
    <property type="molecule type" value="Genomic_DNA"/>
</dbReference>
<accession>E6MFC5</accession>
<protein>
    <submittedName>
        <fullName evidence="1">Uncharacterized protein</fullName>
    </submittedName>
</protein>
<dbReference type="STRING" id="887929.HMP0721_0708"/>
<name>E6MFC5_9FIRM</name>
<organism evidence="1 2">
    <name type="scientific">Pseudoramibacter alactolyticus ATCC 23263</name>
    <dbReference type="NCBI Taxonomy" id="887929"/>
    <lineage>
        <taxon>Bacteria</taxon>
        <taxon>Bacillati</taxon>
        <taxon>Bacillota</taxon>
        <taxon>Clostridia</taxon>
        <taxon>Eubacteriales</taxon>
        <taxon>Eubacteriaceae</taxon>
        <taxon>Pseudoramibacter</taxon>
    </lineage>
</organism>